<dbReference type="InterPro" id="IPR036291">
    <property type="entry name" value="NAD(P)-bd_dom_sf"/>
</dbReference>
<comment type="similarity">
    <text evidence="1">Belongs to the NAD(P)-dependent epimerase/dehydratase family.</text>
</comment>
<dbReference type="AlphaFoldDB" id="A0A250WRK3"/>
<dbReference type="OrthoDB" id="5824at2759"/>
<evidence type="ECO:0000313" key="5">
    <source>
        <dbReference type="Proteomes" id="UP000232323"/>
    </source>
</evidence>
<protein>
    <recommendedName>
        <fullName evidence="6">NAD(P)-binding domain-containing protein</fullName>
    </recommendedName>
</protein>
<evidence type="ECO:0000256" key="1">
    <source>
        <dbReference type="ARBA" id="ARBA00007637"/>
    </source>
</evidence>
<keyword evidence="2" id="KW-0520">NAD</keyword>
<dbReference type="Gene3D" id="3.40.50.720">
    <property type="entry name" value="NAD(P)-binding Rossmann-like Domain"/>
    <property type="match status" value="3"/>
</dbReference>
<feature type="region of interest" description="Disordered" evidence="3">
    <location>
        <begin position="252"/>
        <end position="273"/>
    </location>
</feature>
<dbReference type="STRING" id="1157962.A0A250WRK3"/>
<gene>
    <name evidence="4" type="ORF">CEUSTIGMA_g910.t1</name>
</gene>
<dbReference type="PANTHER" id="PTHR43574">
    <property type="entry name" value="EPIMERASE-RELATED"/>
    <property type="match status" value="1"/>
</dbReference>
<organism evidence="4 5">
    <name type="scientific">Chlamydomonas eustigma</name>
    <dbReference type="NCBI Taxonomy" id="1157962"/>
    <lineage>
        <taxon>Eukaryota</taxon>
        <taxon>Viridiplantae</taxon>
        <taxon>Chlorophyta</taxon>
        <taxon>core chlorophytes</taxon>
        <taxon>Chlorophyceae</taxon>
        <taxon>CS clade</taxon>
        <taxon>Chlamydomonadales</taxon>
        <taxon>Chlamydomonadaceae</taxon>
        <taxon>Chlamydomonas</taxon>
    </lineage>
</organism>
<evidence type="ECO:0000313" key="4">
    <source>
        <dbReference type="EMBL" id="GAX73458.1"/>
    </source>
</evidence>
<keyword evidence="5" id="KW-1185">Reference proteome</keyword>
<evidence type="ECO:0000256" key="3">
    <source>
        <dbReference type="SAM" id="MobiDB-lite"/>
    </source>
</evidence>
<sequence length="425" mass="46532">MRTHVTRKIDNEYFSRRHGQTQRAKVLCLSVTENRVFVYGLNGYTSLGLCNILSDNGWFVSGTCRNATSMEYIQSKGWKSVLYNPAVDTQLCNSAMTLLSQSSHVLISIPPLGLSLYDPVLSQQIKTLSLLKEEGQLRWVGYLSSTGVYGNWGGGWVDERMSVLDLKRIGIYGPGRSALEAAKKSKESLSSENKTRRSKQQFTSRCHVLDICKTVQLSMEQPRPGAIYNVADDDPTPRREVVNFAQMLLLGTSDGKGDEPEGVQPPPSSFGRESSDLMLRAAVNSTLSQEVKHEAVHPAPVKHEAVRPAPVELNHDKGGADGYAAPCTLGKPQAFERAAAAAATLNSVEELQASDRSPAAAVAQLEEKRVCNDLIKLELGVKLHFPSYRKGIAAIQGGDMSPFTLMDLQYLAGQSTSSDLRERSE</sequence>
<proteinExistence type="inferred from homology"/>
<accession>A0A250WRK3</accession>
<evidence type="ECO:0000256" key="2">
    <source>
        <dbReference type="ARBA" id="ARBA00023027"/>
    </source>
</evidence>
<name>A0A250WRK3_9CHLO</name>
<comment type="caution">
    <text evidence="4">The sequence shown here is derived from an EMBL/GenBank/DDBJ whole genome shotgun (WGS) entry which is preliminary data.</text>
</comment>
<dbReference type="Proteomes" id="UP000232323">
    <property type="component" value="Unassembled WGS sequence"/>
</dbReference>
<evidence type="ECO:0008006" key="6">
    <source>
        <dbReference type="Google" id="ProtNLM"/>
    </source>
</evidence>
<dbReference type="SUPFAM" id="SSF51735">
    <property type="entry name" value="NAD(P)-binding Rossmann-fold domains"/>
    <property type="match status" value="1"/>
</dbReference>
<reference evidence="4 5" key="1">
    <citation type="submission" date="2017-08" db="EMBL/GenBank/DDBJ databases">
        <title>Acidophilic green algal genome provides insights into adaptation to an acidic environment.</title>
        <authorList>
            <person name="Hirooka S."/>
            <person name="Hirose Y."/>
            <person name="Kanesaki Y."/>
            <person name="Higuchi S."/>
            <person name="Fujiwara T."/>
            <person name="Onuma R."/>
            <person name="Era A."/>
            <person name="Ohbayashi R."/>
            <person name="Uzuka A."/>
            <person name="Nozaki H."/>
            <person name="Yoshikawa H."/>
            <person name="Miyagishima S.Y."/>
        </authorList>
    </citation>
    <scope>NUCLEOTIDE SEQUENCE [LARGE SCALE GENOMIC DNA]</scope>
    <source>
        <strain evidence="4 5">NIES-2499</strain>
    </source>
</reference>
<dbReference type="EMBL" id="BEGY01000003">
    <property type="protein sequence ID" value="GAX73458.1"/>
    <property type="molecule type" value="Genomic_DNA"/>
</dbReference>